<evidence type="ECO:0000259" key="3">
    <source>
        <dbReference type="Pfam" id="PF12937"/>
    </source>
</evidence>
<accession>A0A6P6WX82</accession>
<reference evidence="4" key="1">
    <citation type="journal article" date="2025" name="Foods">
        <title>Unveiling the Microbial Signatures of Arabica Coffee Cherries: Insights into Ripeness Specific Diversity, Functional Traits, and Implications for Quality and Safety.</title>
        <authorList>
            <consortium name="RefSeq"/>
            <person name="Tenea G.N."/>
            <person name="Cifuentes V."/>
            <person name="Reyes P."/>
            <person name="Cevallos-Vallejos M."/>
        </authorList>
    </citation>
    <scope>NUCLEOTIDE SEQUENCE [LARGE SCALE GENOMIC DNA]</scope>
</reference>
<reference evidence="5" key="2">
    <citation type="submission" date="2025-08" db="UniProtKB">
        <authorList>
            <consortium name="RefSeq"/>
        </authorList>
    </citation>
    <scope>IDENTIFICATION</scope>
    <source>
        <tissue evidence="5">Leaves</tissue>
    </source>
</reference>
<dbReference type="RefSeq" id="XP_027120043.1">
    <property type="nucleotide sequence ID" value="XM_027264242.2"/>
</dbReference>
<protein>
    <submittedName>
        <fullName evidence="5">F-box protein SKIP24-like</fullName>
    </submittedName>
</protein>
<feature type="compositionally biased region" description="Basic residues" evidence="2">
    <location>
        <begin position="246"/>
        <end position="255"/>
    </location>
</feature>
<evidence type="ECO:0000313" key="4">
    <source>
        <dbReference type="Proteomes" id="UP001652660"/>
    </source>
</evidence>
<feature type="coiled-coil region" evidence="1">
    <location>
        <begin position="189"/>
        <end position="223"/>
    </location>
</feature>
<proteinExistence type="predicted"/>
<sequence>MGWWMLPDELWRRILELGTTSASASASNPPPCRLTYRDLCCLSITCRRLHRLSSEDSLWSSLLLSDFPPPPSNASFNSTSASSSSSSSSSLKALYKIRYERDREQKRLAHRRIILRIESEVAESSRKIREMELHLAQEREKMRITVAELLNLRRVRQASAALKVWQPEVVRGTQKQMVEQCNVPVESRISALEMELRLCKQQIANYDKALKVENRKVDIAKEQLESVKYHPLHDFSRKGNRNDKHGIRRKRSKHA</sequence>
<keyword evidence="1" id="KW-0175">Coiled coil</keyword>
<gene>
    <name evidence="5" type="primary">LOC113737000</name>
</gene>
<feature type="region of interest" description="Disordered" evidence="2">
    <location>
        <begin position="233"/>
        <end position="255"/>
    </location>
</feature>
<dbReference type="SUPFAM" id="SSF81383">
    <property type="entry name" value="F-box domain"/>
    <property type="match status" value="1"/>
</dbReference>
<dbReference type="OrthoDB" id="3219396at2759"/>
<dbReference type="Pfam" id="PF12937">
    <property type="entry name" value="F-box-like"/>
    <property type="match status" value="1"/>
</dbReference>
<evidence type="ECO:0000256" key="2">
    <source>
        <dbReference type="SAM" id="MobiDB-lite"/>
    </source>
</evidence>
<dbReference type="AlphaFoldDB" id="A0A6P6WX82"/>
<feature type="domain" description="F-box" evidence="3">
    <location>
        <begin position="3"/>
        <end position="64"/>
    </location>
</feature>
<dbReference type="InterPro" id="IPR036047">
    <property type="entry name" value="F-box-like_dom_sf"/>
</dbReference>
<dbReference type="GeneID" id="113737000"/>
<evidence type="ECO:0000256" key="1">
    <source>
        <dbReference type="SAM" id="Coils"/>
    </source>
</evidence>
<evidence type="ECO:0000313" key="5">
    <source>
        <dbReference type="RefSeq" id="XP_027120043.1"/>
    </source>
</evidence>
<keyword evidence="4" id="KW-1185">Reference proteome</keyword>
<feature type="compositionally biased region" description="Basic and acidic residues" evidence="2">
    <location>
        <begin position="233"/>
        <end position="245"/>
    </location>
</feature>
<organism evidence="4 5">
    <name type="scientific">Coffea arabica</name>
    <name type="common">Arabian coffee</name>
    <dbReference type="NCBI Taxonomy" id="13443"/>
    <lineage>
        <taxon>Eukaryota</taxon>
        <taxon>Viridiplantae</taxon>
        <taxon>Streptophyta</taxon>
        <taxon>Embryophyta</taxon>
        <taxon>Tracheophyta</taxon>
        <taxon>Spermatophyta</taxon>
        <taxon>Magnoliopsida</taxon>
        <taxon>eudicotyledons</taxon>
        <taxon>Gunneridae</taxon>
        <taxon>Pentapetalae</taxon>
        <taxon>asterids</taxon>
        <taxon>lamiids</taxon>
        <taxon>Gentianales</taxon>
        <taxon>Rubiaceae</taxon>
        <taxon>Ixoroideae</taxon>
        <taxon>Gardenieae complex</taxon>
        <taxon>Bertiereae - Coffeeae clade</taxon>
        <taxon>Coffeeae</taxon>
        <taxon>Coffea</taxon>
    </lineage>
</organism>
<dbReference type="Proteomes" id="UP001652660">
    <property type="component" value="Chromosome 3e"/>
</dbReference>
<name>A0A6P6WX82_COFAR</name>
<dbReference type="Gene3D" id="1.20.1280.50">
    <property type="match status" value="1"/>
</dbReference>
<dbReference type="InterPro" id="IPR001810">
    <property type="entry name" value="F-box_dom"/>
</dbReference>